<evidence type="ECO:0000313" key="3">
    <source>
        <dbReference type="Proteomes" id="UP001160301"/>
    </source>
</evidence>
<dbReference type="Proteomes" id="UP001160301">
    <property type="component" value="Unassembled WGS sequence"/>
</dbReference>
<dbReference type="PROSITE" id="PS51257">
    <property type="entry name" value="PROKAR_LIPOPROTEIN"/>
    <property type="match status" value="1"/>
</dbReference>
<reference evidence="2 3" key="1">
    <citation type="submission" date="2023-04" db="EMBL/GenBank/DDBJ databases">
        <title>The genome sequence of Polyangium sorediatum DSM14670.</title>
        <authorList>
            <person name="Zhang X."/>
        </authorList>
    </citation>
    <scope>NUCLEOTIDE SEQUENCE [LARGE SCALE GENOMIC DNA]</scope>
    <source>
        <strain evidence="2 3">DSM 14670</strain>
    </source>
</reference>
<feature type="chain" id="PRO_5047098831" description="Lipoprotein" evidence="1">
    <location>
        <begin position="20"/>
        <end position="161"/>
    </location>
</feature>
<keyword evidence="3" id="KW-1185">Reference proteome</keyword>
<dbReference type="RefSeq" id="WP_284720945.1">
    <property type="nucleotide sequence ID" value="NZ_JARZHI010000025.1"/>
</dbReference>
<comment type="caution">
    <text evidence="2">The sequence shown here is derived from an EMBL/GenBank/DDBJ whole genome shotgun (WGS) entry which is preliminary data.</text>
</comment>
<organism evidence="2 3">
    <name type="scientific">Polyangium sorediatum</name>
    <dbReference type="NCBI Taxonomy" id="889274"/>
    <lineage>
        <taxon>Bacteria</taxon>
        <taxon>Pseudomonadati</taxon>
        <taxon>Myxococcota</taxon>
        <taxon>Polyangia</taxon>
        <taxon>Polyangiales</taxon>
        <taxon>Polyangiaceae</taxon>
        <taxon>Polyangium</taxon>
    </lineage>
</organism>
<evidence type="ECO:0000313" key="2">
    <source>
        <dbReference type="EMBL" id="MDI1432984.1"/>
    </source>
</evidence>
<accession>A0ABT6NXE2</accession>
<protein>
    <recommendedName>
        <fullName evidence="4">Lipoprotein</fullName>
    </recommendedName>
</protein>
<dbReference type="EMBL" id="JARZHI010000025">
    <property type="protein sequence ID" value="MDI1432984.1"/>
    <property type="molecule type" value="Genomic_DNA"/>
</dbReference>
<gene>
    <name evidence="2" type="ORF">QHF89_26050</name>
</gene>
<name>A0ABT6NXE2_9BACT</name>
<evidence type="ECO:0008006" key="4">
    <source>
        <dbReference type="Google" id="ProtNLM"/>
    </source>
</evidence>
<sequence length="161" mass="16468">MKNLRALPALLLGLSSLLAGCIGENEDVVFVEPRIEAPTVDVKVGVLGATLTGSFKLTLVLGPRASGPSTVQVGAVAITDAPNQQSLVSGLSLVSTTPFPVTVQPDSEVMIDFELDKIIPEGTVDALCLPAGIRIAGTLQDSLQVGATSVASDVFNPTGCL</sequence>
<feature type="signal peptide" evidence="1">
    <location>
        <begin position="1"/>
        <end position="19"/>
    </location>
</feature>
<evidence type="ECO:0000256" key="1">
    <source>
        <dbReference type="SAM" id="SignalP"/>
    </source>
</evidence>
<proteinExistence type="predicted"/>
<keyword evidence="1" id="KW-0732">Signal</keyword>